<feature type="domain" description="Amidohydrolase 3" evidence="1">
    <location>
        <begin position="46"/>
        <end position="504"/>
    </location>
</feature>
<dbReference type="AlphaFoldDB" id="A0A7K3M241"/>
<protein>
    <submittedName>
        <fullName evidence="2">Amidohydrolase family protein</fullName>
    </submittedName>
</protein>
<dbReference type="Gene3D" id="3.30.1490.130">
    <property type="entry name" value="D-aminoacylase. Domain 3"/>
    <property type="match status" value="1"/>
</dbReference>
<name>A0A7K3M241_9ACTN</name>
<keyword evidence="3" id="KW-1185">Reference proteome</keyword>
<dbReference type="InterPro" id="IPR050378">
    <property type="entry name" value="Metallo-dep_Hydrolases_sf"/>
</dbReference>
<dbReference type="InterPro" id="IPR032466">
    <property type="entry name" value="Metal_Hydrolase"/>
</dbReference>
<evidence type="ECO:0000313" key="2">
    <source>
        <dbReference type="EMBL" id="NDL57344.1"/>
    </source>
</evidence>
<dbReference type="SUPFAM" id="SSF51556">
    <property type="entry name" value="Metallo-dependent hydrolases"/>
    <property type="match status" value="1"/>
</dbReference>
<comment type="caution">
    <text evidence="2">The sequence shown here is derived from an EMBL/GenBank/DDBJ whole genome shotgun (WGS) entry which is preliminary data.</text>
</comment>
<dbReference type="SUPFAM" id="SSF51338">
    <property type="entry name" value="Composite domain of metallo-dependent hydrolases"/>
    <property type="match status" value="1"/>
</dbReference>
<keyword evidence="2" id="KW-0378">Hydrolase</keyword>
<dbReference type="Gene3D" id="3.20.20.140">
    <property type="entry name" value="Metal-dependent hydrolases"/>
    <property type="match status" value="1"/>
</dbReference>
<dbReference type="GO" id="GO:0016811">
    <property type="term" value="F:hydrolase activity, acting on carbon-nitrogen (but not peptide) bonds, in linear amides"/>
    <property type="evidence" value="ECO:0007669"/>
    <property type="project" value="InterPro"/>
</dbReference>
<dbReference type="InterPro" id="IPR013108">
    <property type="entry name" value="Amidohydro_3"/>
</dbReference>
<dbReference type="EMBL" id="WLZY01000002">
    <property type="protein sequence ID" value="NDL57344.1"/>
    <property type="molecule type" value="Genomic_DNA"/>
</dbReference>
<organism evidence="2 3">
    <name type="scientific">Phytoactinopolyspora mesophila</name>
    <dbReference type="NCBI Taxonomy" id="2650750"/>
    <lineage>
        <taxon>Bacteria</taxon>
        <taxon>Bacillati</taxon>
        <taxon>Actinomycetota</taxon>
        <taxon>Actinomycetes</taxon>
        <taxon>Jiangellales</taxon>
        <taxon>Jiangellaceae</taxon>
        <taxon>Phytoactinopolyspora</taxon>
    </lineage>
</organism>
<dbReference type="Proteomes" id="UP000460435">
    <property type="component" value="Unassembled WGS sequence"/>
</dbReference>
<dbReference type="Pfam" id="PF07969">
    <property type="entry name" value="Amidohydro_3"/>
    <property type="match status" value="1"/>
</dbReference>
<evidence type="ECO:0000259" key="1">
    <source>
        <dbReference type="Pfam" id="PF07969"/>
    </source>
</evidence>
<dbReference type="InterPro" id="IPR011059">
    <property type="entry name" value="Metal-dep_hydrolase_composite"/>
</dbReference>
<evidence type="ECO:0000313" key="3">
    <source>
        <dbReference type="Proteomes" id="UP000460435"/>
    </source>
</evidence>
<dbReference type="PANTHER" id="PTHR11647">
    <property type="entry name" value="HYDRANTOINASE/DIHYDROPYRIMIDINASE FAMILY MEMBER"/>
    <property type="match status" value="1"/>
</dbReference>
<reference evidence="2 3" key="1">
    <citation type="submission" date="2019-11" db="EMBL/GenBank/DDBJ databases">
        <authorList>
            <person name="Li X.-J."/>
            <person name="Feng X.-M."/>
        </authorList>
    </citation>
    <scope>NUCLEOTIDE SEQUENCE [LARGE SCALE GENOMIC DNA]</scope>
    <source>
        <strain evidence="2 3">XMNu-373</strain>
    </source>
</reference>
<dbReference type="GO" id="GO:0005829">
    <property type="term" value="C:cytosol"/>
    <property type="evidence" value="ECO:0007669"/>
    <property type="project" value="TreeGrafter"/>
</dbReference>
<dbReference type="Gene3D" id="2.30.40.10">
    <property type="entry name" value="Urease, subunit C, domain 1"/>
    <property type="match status" value="1"/>
</dbReference>
<dbReference type="InterPro" id="IPR023100">
    <property type="entry name" value="D-aminoacylase_insert_dom_sf"/>
</dbReference>
<sequence length="525" mass="55108">MSEFDVVIRGGEVLDGTGADPVRADVGISGGTVQQVSDSRLRGRTEVDAAGQVVAPGFIDLHSHADFSVQGWPAAHSQLHQGVTTLLTGNCGFSPFPVGDLDEMKAATAFFEPELTWEWFDHDAFAKAVDAARPAINIAMQTGHHALRMAVMGGAERIASDDDLHRMAELLAASARSGAQGFSTGLIYAPGTYSDEREVRHLVGAAARAGVLYSTHIRNESERLHEAISEAISAAEAGGARLQISHLKAAGPAYHGTVVGALELIDAAAGRGVDVAADVYPYAASSTTLTTRLPTWSMDGGPTALLSRLADPVVRSRIADELRAQSGKSLDPSKVVLADLGAGRFADAVGSSLADVARREGVDPAEATLLILEEHAAAVAVVMHGMSEADVETVLRHPRVAVASDGWVLRPEGTGKPHPRSFGTFPRVLARYVRERAVLTLPEAVRKMTSLPASRLGWSDRGVLRPGAVADVVIFDADTVADHSTFAEPWQLATGVDTVLVAGEFAGRGGEPTGTRAGRVLGRVG</sequence>
<proteinExistence type="predicted"/>
<dbReference type="RefSeq" id="WP_162449989.1">
    <property type="nucleotide sequence ID" value="NZ_WLZY01000002.1"/>
</dbReference>
<accession>A0A7K3M241</accession>
<dbReference type="CDD" id="cd01297">
    <property type="entry name" value="D-aminoacylase"/>
    <property type="match status" value="1"/>
</dbReference>
<dbReference type="GO" id="GO:0016812">
    <property type="term" value="F:hydrolase activity, acting on carbon-nitrogen (but not peptide) bonds, in cyclic amides"/>
    <property type="evidence" value="ECO:0007669"/>
    <property type="project" value="TreeGrafter"/>
</dbReference>
<gene>
    <name evidence="2" type="ORF">F7O44_09705</name>
</gene>
<dbReference type="PANTHER" id="PTHR11647:SF1">
    <property type="entry name" value="COLLAPSIN RESPONSE MEDIATOR PROTEIN"/>
    <property type="match status" value="1"/>
</dbReference>